<proteinExistence type="inferred from homology"/>
<dbReference type="Gene3D" id="3.90.226.10">
    <property type="entry name" value="2-enoyl-CoA Hydratase, Chain A, domain 1"/>
    <property type="match status" value="1"/>
</dbReference>
<evidence type="ECO:0000313" key="4">
    <source>
        <dbReference type="EMBL" id="RDL40018.1"/>
    </source>
</evidence>
<dbReference type="InterPro" id="IPR014748">
    <property type="entry name" value="Enoyl-CoA_hydra_C"/>
</dbReference>
<organism evidence="4 5">
    <name type="scientific">Venustampulla echinocandica</name>
    <dbReference type="NCBI Taxonomy" id="2656787"/>
    <lineage>
        <taxon>Eukaryota</taxon>
        <taxon>Fungi</taxon>
        <taxon>Dikarya</taxon>
        <taxon>Ascomycota</taxon>
        <taxon>Pezizomycotina</taxon>
        <taxon>Leotiomycetes</taxon>
        <taxon>Helotiales</taxon>
        <taxon>Pleuroascaceae</taxon>
        <taxon>Venustampulla</taxon>
    </lineage>
</organism>
<evidence type="ECO:0000313" key="5">
    <source>
        <dbReference type="Proteomes" id="UP000254866"/>
    </source>
</evidence>
<dbReference type="InterPro" id="IPR029045">
    <property type="entry name" value="ClpP/crotonase-like_dom_sf"/>
</dbReference>
<dbReference type="Gene3D" id="1.10.12.10">
    <property type="entry name" value="Lyase 2-enoyl-coa Hydratase, Chain A, domain 2"/>
    <property type="match status" value="1"/>
</dbReference>
<protein>
    <recommendedName>
        <fullName evidence="6">Enoyl-CoA hydratase</fullName>
    </recommendedName>
</protein>
<dbReference type="RefSeq" id="XP_031872674.1">
    <property type="nucleotide sequence ID" value="XM_032012981.1"/>
</dbReference>
<accession>A0A370TX12</accession>
<dbReference type="AlphaFoldDB" id="A0A370TX12"/>
<comment type="caution">
    <text evidence="4">The sequence shown here is derived from an EMBL/GenBank/DDBJ whole genome shotgun (WGS) entry which is preliminary data.</text>
</comment>
<name>A0A370TX12_9HELO</name>
<dbReference type="GO" id="GO:0016829">
    <property type="term" value="F:lyase activity"/>
    <property type="evidence" value="ECO:0007669"/>
    <property type="project" value="UniProtKB-KW"/>
</dbReference>
<dbReference type="PANTHER" id="PTHR11941">
    <property type="entry name" value="ENOYL-COA HYDRATASE-RELATED"/>
    <property type="match status" value="1"/>
</dbReference>
<dbReference type="CDD" id="cd06558">
    <property type="entry name" value="crotonase-like"/>
    <property type="match status" value="1"/>
</dbReference>
<dbReference type="OrthoDB" id="2139957at2759"/>
<comment type="similarity">
    <text evidence="1 3">Belongs to the enoyl-CoA hydratase/isomerase family.</text>
</comment>
<reference evidence="4 5" key="1">
    <citation type="journal article" date="2018" name="IMA Fungus">
        <title>IMA Genome-F 9: Draft genome sequence of Annulohypoxylon stygium, Aspergillus mulundensis, Berkeleyomyces basicola (syn. Thielaviopsis basicola), Ceratocystis smalleyi, two Cercospora beticola strains, Coleophoma cylindrospora, Fusarium fracticaudum, Phialophora cf. hyalina, and Morchella septimelata.</title>
        <authorList>
            <person name="Wingfield B.D."/>
            <person name="Bills G.F."/>
            <person name="Dong Y."/>
            <person name="Huang W."/>
            <person name="Nel W.J."/>
            <person name="Swalarsk-Parry B.S."/>
            <person name="Vaghefi N."/>
            <person name="Wilken P.M."/>
            <person name="An Z."/>
            <person name="de Beer Z.W."/>
            <person name="De Vos L."/>
            <person name="Chen L."/>
            <person name="Duong T.A."/>
            <person name="Gao Y."/>
            <person name="Hammerbacher A."/>
            <person name="Kikkert J.R."/>
            <person name="Li Y."/>
            <person name="Li H."/>
            <person name="Li K."/>
            <person name="Li Q."/>
            <person name="Liu X."/>
            <person name="Ma X."/>
            <person name="Naidoo K."/>
            <person name="Pethybridge S.J."/>
            <person name="Sun J."/>
            <person name="Steenkamp E.T."/>
            <person name="van der Nest M.A."/>
            <person name="van Wyk S."/>
            <person name="Wingfield M.J."/>
            <person name="Xiong C."/>
            <person name="Yue Q."/>
            <person name="Zhang X."/>
        </authorList>
    </citation>
    <scope>NUCLEOTIDE SEQUENCE [LARGE SCALE GENOMIC DNA]</scope>
    <source>
        <strain evidence="4 5">BP 5553</strain>
    </source>
</reference>
<dbReference type="Pfam" id="PF00378">
    <property type="entry name" value="ECH_1"/>
    <property type="match status" value="1"/>
</dbReference>
<dbReference type="STRING" id="2656787.A0A370TX12"/>
<sequence>MARSSFTTAPPEVRYVLLTFPAPHVLLVTINLAKQMNSLPVAACWEMDRVWKWFDAEDELRVGIVTGAGNKAFSAGMDLKEHQAPNSTNSSPDLTHYPPTGFAGLTRRVGKKPIIAAVNGHAHGGGFEIALNSDIVLASRNATFRLPDVMRGTAALEGAFPRICRTFGLQRAMLLALTAYTLGAVEAKEWGLVAQVVGEEDVVREAVKMANLMAGFSPDSLIVSRAGVRQAWETASVDQSTSIISEKYAKALMSGENALEGMKAFKEKRAPKWTGSKL</sequence>
<keyword evidence="5" id="KW-1185">Reference proteome</keyword>
<evidence type="ECO:0008006" key="6">
    <source>
        <dbReference type="Google" id="ProtNLM"/>
    </source>
</evidence>
<evidence type="ECO:0000256" key="1">
    <source>
        <dbReference type="ARBA" id="ARBA00005254"/>
    </source>
</evidence>
<dbReference type="SUPFAM" id="SSF52096">
    <property type="entry name" value="ClpP/crotonase"/>
    <property type="match status" value="1"/>
</dbReference>
<dbReference type="GO" id="GO:0006635">
    <property type="term" value="P:fatty acid beta-oxidation"/>
    <property type="evidence" value="ECO:0007669"/>
    <property type="project" value="TreeGrafter"/>
</dbReference>
<dbReference type="PROSITE" id="PS00166">
    <property type="entry name" value="ENOYL_COA_HYDRATASE"/>
    <property type="match status" value="1"/>
</dbReference>
<gene>
    <name evidence="4" type="ORF">BP5553_04358</name>
</gene>
<dbReference type="GO" id="GO:0005739">
    <property type="term" value="C:mitochondrion"/>
    <property type="evidence" value="ECO:0007669"/>
    <property type="project" value="TreeGrafter"/>
</dbReference>
<dbReference type="Proteomes" id="UP000254866">
    <property type="component" value="Unassembled WGS sequence"/>
</dbReference>
<dbReference type="InterPro" id="IPR001753">
    <property type="entry name" value="Enoyl-CoA_hydra/iso"/>
</dbReference>
<dbReference type="EMBL" id="NPIC01000002">
    <property type="protein sequence ID" value="RDL40018.1"/>
    <property type="molecule type" value="Genomic_DNA"/>
</dbReference>
<dbReference type="GeneID" id="43597207"/>
<evidence type="ECO:0000256" key="3">
    <source>
        <dbReference type="RuleBase" id="RU003707"/>
    </source>
</evidence>
<evidence type="ECO:0000256" key="2">
    <source>
        <dbReference type="ARBA" id="ARBA00023239"/>
    </source>
</evidence>
<keyword evidence="2" id="KW-0456">Lyase</keyword>
<dbReference type="InterPro" id="IPR018376">
    <property type="entry name" value="Enoyl-CoA_hyd/isom_CS"/>
</dbReference>
<dbReference type="PANTHER" id="PTHR11941:SF68">
    <property type="entry name" value="CARNITINYL-COA DEHYDRATASE"/>
    <property type="match status" value="1"/>
</dbReference>